<dbReference type="Pfam" id="PF07687">
    <property type="entry name" value="M20_dimer"/>
    <property type="match status" value="1"/>
</dbReference>
<evidence type="ECO:0000313" key="6">
    <source>
        <dbReference type="Proteomes" id="UP001163687"/>
    </source>
</evidence>
<gene>
    <name evidence="5" type="ORF">caldi_06870</name>
</gene>
<dbReference type="SUPFAM" id="SSF53187">
    <property type="entry name" value="Zn-dependent exopeptidases"/>
    <property type="match status" value="1"/>
</dbReference>
<evidence type="ECO:0000256" key="2">
    <source>
        <dbReference type="ARBA" id="ARBA00022723"/>
    </source>
</evidence>
<dbReference type="NCBIfam" id="NF006579">
    <property type="entry name" value="PRK09104.1"/>
    <property type="match status" value="1"/>
</dbReference>
<keyword evidence="1" id="KW-0645">Protease</keyword>
<keyword evidence="6" id="KW-1185">Reference proteome</keyword>
<dbReference type="NCBIfam" id="NF005914">
    <property type="entry name" value="PRK07907.1"/>
    <property type="match status" value="1"/>
</dbReference>
<dbReference type="KEGG" id="cmic:caldi_06870"/>
<keyword evidence="2" id="KW-0479">Metal-binding</keyword>
<dbReference type="InterPro" id="IPR011650">
    <property type="entry name" value="Peptidase_M20_dimer"/>
</dbReference>
<accession>A0AA35CIE0</accession>
<evidence type="ECO:0000313" key="5">
    <source>
        <dbReference type="EMBL" id="BDG59597.1"/>
    </source>
</evidence>
<name>A0AA35CIE0_9FIRM</name>
<evidence type="ECO:0000259" key="4">
    <source>
        <dbReference type="Pfam" id="PF07687"/>
    </source>
</evidence>
<dbReference type="GO" id="GO:0006508">
    <property type="term" value="P:proteolysis"/>
    <property type="evidence" value="ECO:0007669"/>
    <property type="project" value="UniProtKB-KW"/>
</dbReference>
<protein>
    <submittedName>
        <fullName evidence="5">Peptidase M20</fullName>
    </submittedName>
</protein>
<evidence type="ECO:0000256" key="1">
    <source>
        <dbReference type="ARBA" id="ARBA00022670"/>
    </source>
</evidence>
<dbReference type="Gene3D" id="3.30.70.360">
    <property type="match status" value="1"/>
</dbReference>
<organism evidence="5 6">
    <name type="scientific">Caldinitratiruptor microaerophilus</name>
    <dbReference type="NCBI Taxonomy" id="671077"/>
    <lineage>
        <taxon>Bacteria</taxon>
        <taxon>Bacillati</taxon>
        <taxon>Bacillota</taxon>
        <taxon>Clostridia</taxon>
        <taxon>Eubacteriales</taxon>
        <taxon>Symbiobacteriaceae</taxon>
        <taxon>Caldinitratiruptor</taxon>
    </lineage>
</organism>
<dbReference type="Pfam" id="PF01546">
    <property type="entry name" value="Peptidase_M20"/>
    <property type="match status" value="1"/>
</dbReference>
<sequence length="459" mass="50207">MTGYRLHIDRNWDRYVGELLDFLAIPSVSALPQHAPDVARAADWVAARMRAAGIENVQVLPTGGHPVVYGNWLHAPGTPTVLVYGHFDTQPADPLELWHHPPFSPHRDSDRVYARGASDDKGSMLIPILAAEALLRTEGRLPLNVKFLFEGQEEIGSPQLGALIAARRDLLRCDLVVNADGGQESEDQPALCIASRGLCAVQVDVRGPASDLHSGVHGGAVQNPIHALVRILDSLRGPDGVIRVSGFYDRVRPLSDEERVQIATVPFRDEDYMAELGVPALFGEAGYSTLERRWARPTLEVNGIWGGFQGEGVKTVLPAEAHAKITCRLVPDQDPAEVQELIARHVEAHTPPGVRVAVRRLEGLARPYRIPPEHPANRIAHGVLEAVYGRPPVYVRTGATIPVLAMFFSLLGVHTLTFGFGLPDENIHAPNEFFRLSSFRRGLEAYGLLFERLAGLPTG</sequence>
<dbReference type="EMBL" id="AP025628">
    <property type="protein sequence ID" value="BDG59597.1"/>
    <property type="molecule type" value="Genomic_DNA"/>
</dbReference>
<dbReference type="PANTHER" id="PTHR43270">
    <property type="entry name" value="BETA-ALA-HIS DIPEPTIDASE"/>
    <property type="match status" value="1"/>
</dbReference>
<dbReference type="InterPro" id="IPR002933">
    <property type="entry name" value="Peptidase_M20"/>
</dbReference>
<evidence type="ECO:0000256" key="3">
    <source>
        <dbReference type="ARBA" id="ARBA00022801"/>
    </source>
</evidence>
<feature type="domain" description="Peptidase M20 dimerisation" evidence="4">
    <location>
        <begin position="193"/>
        <end position="353"/>
    </location>
</feature>
<dbReference type="RefSeq" id="WP_264843714.1">
    <property type="nucleotide sequence ID" value="NZ_AP025628.1"/>
</dbReference>
<dbReference type="PANTHER" id="PTHR43270:SF12">
    <property type="entry name" value="SUCCINYL-DIAMINOPIMELATE DESUCCINYLASE"/>
    <property type="match status" value="1"/>
</dbReference>
<dbReference type="GO" id="GO:0008233">
    <property type="term" value="F:peptidase activity"/>
    <property type="evidence" value="ECO:0007669"/>
    <property type="project" value="UniProtKB-KW"/>
</dbReference>
<dbReference type="NCBIfam" id="NF006053">
    <property type="entry name" value="PRK08201.1"/>
    <property type="match status" value="1"/>
</dbReference>
<dbReference type="Gene3D" id="3.40.630.10">
    <property type="entry name" value="Zn peptidases"/>
    <property type="match status" value="1"/>
</dbReference>
<reference evidence="5" key="1">
    <citation type="submission" date="2022-03" db="EMBL/GenBank/DDBJ databases">
        <title>Complete genome sequence of Caldinitratiruptor microaerophilus.</title>
        <authorList>
            <person name="Mukaiyama R."/>
            <person name="Nishiyama T."/>
            <person name="Ueda K."/>
        </authorList>
    </citation>
    <scope>NUCLEOTIDE SEQUENCE</scope>
    <source>
        <strain evidence="5">JCM 16183</strain>
    </source>
</reference>
<dbReference type="InterPro" id="IPR051458">
    <property type="entry name" value="Cyt/Met_Dipeptidase"/>
</dbReference>
<dbReference type="Proteomes" id="UP001163687">
    <property type="component" value="Chromosome"/>
</dbReference>
<dbReference type="AlphaFoldDB" id="A0AA35CIE0"/>
<dbReference type="GO" id="GO:0046872">
    <property type="term" value="F:metal ion binding"/>
    <property type="evidence" value="ECO:0007669"/>
    <property type="project" value="UniProtKB-KW"/>
</dbReference>
<proteinExistence type="predicted"/>
<keyword evidence="3" id="KW-0378">Hydrolase</keyword>